<evidence type="ECO:0000259" key="7">
    <source>
        <dbReference type="Pfam" id="PF13088"/>
    </source>
</evidence>
<organism evidence="8 9">
    <name type="scientific">Neogobius melanostomus</name>
    <name type="common">round goby</name>
    <dbReference type="NCBI Taxonomy" id="47308"/>
    <lineage>
        <taxon>Eukaryota</taxon>
        <taxon>Metazoa</taxon>
        <taxon>Chordata</taxon>
        <taxon>Craniata</taxon>
        <taxon>Vertebrata</taxon>
        <taxon>Euteleostomi</taxon>
        <taxon>Actinopterygii</taxon>
        <taxon>Neopterygii</taxon>
        <taxon>Teleostei</taxon>
        <taxon>Neoteleostei</taxon>
        <taxon>Acanthomorphata</taxon>
        <taxon>Gobiaria</taxon>
        <taxon>Gobiiformes</taxon>
        <taxon>Gobioidei</taxon>
        <taxon>Gobiidae</taxon>
        <taxon>Benthophilinae</taxon>
        <taxon>Neogobiini</taxon>
        <taxon>Neogobius</taxon>
    </lineage>
</organism>
<dbReference type="CDD" id="cd15482">
    <property type="entry name" value="Sialidase_non-viral"/>
    <property type="match status" value="1"/>
</dbReference>
<dbReference type="GO" id="GO:0009313">
    <property type="term" value="P:oligosaccharide catabolic process"/>
    <property type="evidence" value="ECO:0007669"/>
    <property type="project" value="TreeGrafter"/>
</dbReference>
<evidence type="ECO:0000256" key="6">
    <source>
        <dbReference type="ARBA" id="ARBA00023295"/>
    </source>
</evidence>
<dbReference type="Ensembl" id="ENSNMLT00000015870.1">
    <property type="protein sequence ID" value="ENSNMLP00000014100.1"/>
    <property type="gene ID" value="ENSNMLG00000009440.1"/>
</dbReference>
<dbReference type="SUPFAM" id="SSF50939">
    <property type="entry name" value="Sialidases"/>
    <property type="match status" value="1"/>
</dbReference>
<comment type="similarity">
    <text evidence="2">Belongs to the glycosyl hydrolase 33 family.</text>
</comment>
<protein>
    <recommendedName>
        <fullName evidence="3">exo-alpha-sialidase</fullName>
        <ecNumber evidence="3">3.2.1.18</ecNumber>
    </recommendedName>
</protein>
<reference evidence="8" key="2">
    <citation type="submission" date="2025-09" db="UniProtKB">
        <authorList>
            <consortium name="Ensembl"/>
        </authorList>
    </citation>
    <scope>IDENTIFICATION</scope>
</reference>
<name>A0A8C6SZT2_9GOBI</name>
<dbReference type="AlphaFoldDB" id="A0A8C6SZT2"/>
<reference evidence="8" key="1">
    <citation type="submission" date="2025-08" db="UniProtKB">
        <authorList>
            <consortium name="Ensembl"/>
        </authorList>
    </citation>
    <scope>IDENTIFICATION</scope>
</reference>
<dbReference type="InterPro" id="IPR011040">
    <property type="entry name" value="Sialidase"/>
</dbReference>
<evidence type="ECO:0000256" key="4">
    <source>
        <dbReference type="ARBA" id="ARBA00022963"/>
    </source>
</evidence>
<keyword evidence="4" id="KW-0442">Lipid degradation</keyword>
<evidence type="ECO:0000313" key="8">
    <source>
        <dbReference type="Ensembl" id="ENSNMLP00000014100.1"/>
    </source>
</evidence>
<dbReference type="GO" id="GO:0004308">
    <property type="term" value="F:exo-alpha-sialidase activity"/>
    <property type="evidence" value="ECO:0007669"/>
    <property type="project" value="UniProtKB-EC"/>
</dbReference>
<proteinExistence type="inferred from homology"/>
<sequence length="384" mass="43047">MGNKASKSGNMDEPAKTTLFEKEPSGITYRIPALIYLRHVQTFLAFAEKRSSPADHKAKILVMRRGTLKEDGSVEWSSSQELQSATLPNRRTMSPCPVYEKHSKTVFLFFICVLENVTEMWQILTGKNKTRLCYVTSGDNGQTWSEVRDLTESVIGETIHKWATFAVGPGHGIQLENGRLIIPAEDEGRTWCLGKMLRKPSCECEMAEIIDHEGRSHLYCNARHTCKRRGHRREALSENSGAFFDKPHIARELVEPPSGCQGSVIGFPAPEFVPNDDTESKACGTSLLSPDTQTWLLFMHPTSKSHRRDMGVYLNRSPLHSSGWDKPKIIHTGPSGYSDLAYNGDKDTFSGLMECGKETELEQIAFVTFTLNDVMQIGGRKKMD</sequence>
<evidence type="ECO:0000256" key="3">
    <source>
        <dbReference type="ARBA" id="ARBA00012733"/>
    </source>
</evidence>
<evidence type="ECO:0000256" key="5">
    <source>
        <dbReference type="ARBA" id="ARBA00023277"/>
    </source>
</evidence>
<dbReference type="Proteomes" id="UP000694523">
    <property type="component" value="Unplaced"/>
</dbReference>
<evidence type="ECO:0000256" key="2">
    <source>
        <dbReference type="ARBA" id="ARBA00009348"/>
    </source>
</evidence>
<dbReference type="GO" id="GO:0006689">
    <property type="term" value="P:ganglioside catabolic process"/>
    <property type="evidence" value="ECO:0007669"/>
    <property type="project" value="TreeGrafter"/>
</dbReference>
<evidence type="ECO:0000256" key="1">
    <source>
        <dbReference type="ARBA" id="ARBA00000427"/>
    </source>
</evidence>
<comment type="catalytic activity">
    <reaction evidence="1">
        <text>Hydrolysis of alpha-(2-&gt;3)-, alpha-(2-&gt;6)-, alpha-(2-&gt;8)- glycosidic linkages of terminal sialic acid residues in oligosaccharides, glycoproteins, glycolipids, colominic acid and synthetic substrates.</text>
        <dbReference type="EC" id="3.2.1.18"/>
    </reaction>
</comment>
<dbReference type="InterPro" id="IPR026856">
    <property type="entry name" value="Sialidase_fam"/>
</dbReference>
<dbReference type="GO" id="GO:0005737">
    <property type="term" value="C:cytoplasm"/>
    <property type="evidence" value="ECO:0007669"/>
    <property type="project" value="TreeGrafter"/>
</dbReference>
<dbReference type="EC" id="3.2.1.18" evidence="3"/>
<keyword evidence="9" id="KW-1185">Reference proteome</keyword>
<feature type="domain" description="Sialidase" evidence="7">
    <location>
        <begin position="42"/>
        <end position="345"/>
    </location>
</feature>
<keyword evidence="5" id="KW-0119">Carbohydrate metabolism</keyword>
<keyword evidence="6" id="KW-0378">Hydrolase</keyword>
<dbReference type="InterPro" id="IPR036278">
    <property type="entry name" value="Sialidase_sf"/>
</dbReference>
<dbReference type="Pfam" id="PF13088">
    <property type="entry name" value="BNR_2"/>
    <property type="match status" value="1"/>
</dbReference>
<dbReference type="GO" id="GO:0016020">
    <property type="term" value="C:membrane"/>
    <property type="evidence" value="ECO:0007669"/>
    <property type="project" value="TreeGrafter"/>
</dbReference>
<dbReference type="PANTHER" id="PTHR10628">
    <property type="entry name" value="SIALIDASE"/>
    <property type="match status" value="1"/>
</dbReference>
<dbReference type="Gene3D" id="2.120.10.10">
    <property type="match status" value="1"/>
</dbReference>
<evidence type="ECO:0000313" key="9">
    <source>
        <dbReference type="Proteomes" id="UP000694523"/>
    </source>
</evidence>
<keyword evidence="4" id="KW-0443">Lipid metabolism</keyword>
<dbReference type="PANTHER" id="PTHR10628:SF23">
    <property type="entry name" value="SIALIDASE-3"/>
    <property type="match status" value="1"/>
</dbReference>
<keyword evidence="6" id="KW-0326">Glycosidase</keyword>
<accession>A0A8C6SZT2</accession>